<dbReference type="Pfam" id="PF07690">
    <property type="entry name" value="MFS_1"/>
    <property type="match status" value="1"/>
</dbReference>
<dbReference type="GO" id="GO:0022857">
    <property type="term" value="F:transmembrane transporter activity"/>
    <property type="evidence" value="ECO:0007669"/>
    <property type="project" value="InterPro"/>
</dbReference>
<dbReference type="PANTHER" id="PTHR43045:SF7">
    <property type="entry name" value="MAJOR FACILITATOR SUPERFAMILY TRANSPORTER"/>
    <property type="match status" value="1"/>
</dbReference>
<keyword evidence="4 7" id="KW-0812">Transmembrane</keyword>
<feature type="transmembrane region" description="Helical" evidence="7">
    <location>
        <begin position="176"/>
        <end position="197"/>
    </location>
</feature>
<evidence type="ECO:0000256" key="3">
    <source>
        <dbReference type="ARBA" id="ARBA00022475"/>
    </source>
</evidence>
<dbReference type="KEGG" id="ssau:H8M03_08005"/>
<evidence type="ECO:0000256" key="7">
    <source>
        <dbReference type="SAM" id="Phobius"/>
    </source>
</evidence>
<feature type="transmembrane region" description="Helical" evidence="7">
    <location>
        <begin position="142"/>
        <end position="164"/>
    </location>
</feature>
<dbReference type="Pfam" id="PF00083">
    <property type="entry name" value="Sugar_tr"/>
    <property type="match status" value="1"/>
</dbReference>
<evidence type="ECO:0000256" key="5">
    <source>
        <dbReference type="ARBA" id="ARBA00022989"/>
    </source>
</evidence>
<feature type="domain" description="Major facilitator superfamily (MFS) profile" evidence="8">
    <location>
        <begin position="4"/>
        <end position="527"/>
    </location>
</feature>
<dbReference type="PANTHER" id="PTHR43045">
    <property type="entry name" value="SHIKIMATE TRANSPORTER"/>
    <property type="match status" value="1"/>
</dbReference>
<sequence>MSRVVVASSAGTAFEWYDFFIFGSLTPVIAKVFLAGLDPTGALVAALALFAVGFAFRPLGAIIFGAMGDRVGRKATFLATVSLMGGATFAIGLLPTYAQAGIIAPILLILLRIAQGTALGGEYGGAAIYVAEHAPDAKRGAATGWIQSSASFGLLAALLVIFATRLALGTEAFDAWGWRIPFLVSIVLLGISVWMRVKLSESPHFAKLKEEGATSKTPLRESFATRDSLRRVIIAFLGIMCAQGAVWYFTFFYMQVFLERSLGVSAEIKDGLLIAMTLASAPLYVFFGWLSDRIGRKPVMLGGMLLALLFYFPGSHMIARSANPALVAAQERTPVFVETDLATCSSQFDPTGTAKFTSACDIAKSTLIARGVAYSTVPSVDGQTRVLAGESATAVPSGEGTDLKALKASVATSINGALQRVGYPTSADPAAIDYPPLLFALFLFVVAATALYGPQASALVEMFPTRIRYTAMSLPYHVGTGWVGGFLPVTSFAIVAATGNVYAGLWYSVVFTAISAFVTLVFIKETRGKPLDTI</sequence>
<dbReference type="InterPro" id="IPR005828">
    <property type="entry name" value="MFS_sugar_transport-like"/>
</dbReference>
<dbReference type="InterPro" id="IPR036259">
    <property type="entry name" value="MFS_trans_sf"/>
</dbReference>
<feature type="transmembrane region" description="Helical" evidence="7">
    <location>
        <begin position="504"/>
        <end position="523"/>
    </location>
</feature>
<dbReference type="PROSITE" id="PS50850">
    <property type="entry name" value="MFS"/>
    <property type="match status" value="1"/>
</dbReference>
<dbReference type="SUPFAM" id="SSF103473">
    <property type="entry name" value="MFS general substrate transporter"/>
    <property type="match status" value="1"/>
</dbReference>
<feature type="transmembrane region" description="Helical" evidence="7">
    <location>
        <begin position="271"/>
        <end position="290"/>
    </location>
</feature>
<feature type="transmembrane region" description="Helical" evidence="7">
    <location>
        <begin position="16"/>
        <end position="37"/>
    </location>
</feature>
<feature type="transmembrane region" description="Helical" evidence="7">
    <location>
        <begin position="434"/>
        <end position="453"/>
    </location>
</feature>
<dbReference type="AlphaFoldDB" id="A0A7G9L603"/>
<keyword evidence="10" id="KW-1185">Reference proteome</keyword>
<dbReference type="Proteomes" id="UP000515861">
    <property type="component" value="Chromosome"/>
</dbReference>
<evidence type="ECO:0000256" key="4">
    <source>
        <dbReference type="ARBA" id="ARBA00022692"/>
    </source>
</evidence>
<feature type="transmembrane region" description="Helical" evidence="7">
    <location>
        <begin position="474"/>
        <end position="498"/>
    </location>
</feature>
<dbReference type="EMBL" id="CP060697">
    <property type="protein sequence ID" value="QNM84052.1"/>
    <property type="molecule type" value="Genomic_DNA"/>
</dbReference>
<keyword evidence="5 7" id="KW-1133">Transmembrane helix</keyword>
<evidence type="ECO:0000313" key="10">
    <source>
        <dbReference type="Proteomes" id="UP000515861"/>
    </source>
</evidence>
<proteinExistence type="predicted"/>
<evidence type="ECO:0000313" key="9">
    <source>
        <dbReference type="EMBL" id="QNM84052.1"/>
    </source>
</evidence>
<keyword evidence="3" id="KW-1003">Cell membrane</keyword>
<gene>
    <name evidence="9" type="ORF">H8M03_08005</name>
</gene>
<dbReference type="GO" id="GO:0005886">
    <property type="term" value="C:plasma membrane"/>
    <property type="evidence" value="ECO:0007669"/>
    <property type="project" value="UniProtKB-SubCell"/>
</dbReference>
<comment type="subcellular location">
    <subcellularLocation>
        <location evidence="1">Cell membrane</location>
        <topology evidence="1">Multi-pass membrane protein</topology>
    </subcellularLocation>
</comment>
<evidence type="ECO:0000256" key="2">
    <source>
        <dbReference type="ARBA" id="ARBA00022448"/>
    </source>
</evidence>
<dbReference type="InterPro" id="IPR011701">
    <property type="entry name" value="MFS"/>
</dbReference>
<evidence type="ECO:0000259" key="8">
    <source>
        <dbReference type="PROSITE" id="PS50850"/>
    </source>
</evidence>
<organism evidence="9 10">
    <name type="scientific">Sphingomonas sabuli</name>
    <dbReference type="NCBI Taxonomy" id="2764186"/>
    <lineage>
        <taxon>Bacteria</taxon>
        <taxon>Pseudomonadati</taxon>
        <taxon>Pseudomonadota</taxon>
        <taxon>Alphaproteobacteria</taxon>
        <taxon>Sphingomonadales</taxon>
        <taxon>Sphingomonadaceae</taxon>
        <taxon>Sphingomonas</taxon>
    </lineage>
</organism>
<name>A0A7G9L603_9SPHN</name>
<feature type="transmembrane region" description="Helical" evidence="7">
    <location>
        <begin position="76"/>
        <end position="96"/>
    </location>
</feature>
<keyword evidence="6 7" id="KW-0472">Membrane</keyword>
<evidence type="ECO:0000256" key="6">
    <source>
        <dbReference type="ARBA" id="ARBA00023136"/>
    </source>
</evidence>
<dbReference type="Gene3D" id="1.20.1250.20">
    <property type="entry name" value="MFS general substrate transporter like domains"/>
    <property type="match status" value="2"/>
</dbReference>
<feature type="transmembrane region" description="Helical" evidence="7">
    <location>
        <begin position="43"/>
        <end position="64"/>
    </location>
</feature>
<protein>
    <submittedName>
        <fullName evidence="9">MFS transporter</fullName>
    </submittedName>
</protein>
<accession>A0A7G9L603</accession>
<evidence type="ECO:0000256" key="1">
    <source>
        <dbReference type="ARBA" id="ARBA00004651"/>
    </source>
</evidence>
<dbReference type="InterPro" id="IPR020846">
    <property type="entry name" value="MFS_dom"/>
</dbReference>
<reference evidence="9 10" key="1">
    <citation type="submission" date="2020-08" db="EMBL/GenBank/DDBJ databases">
        <title>Sphingomonas sp. sand1-3 16S ribosomal RNA gene Genome sequencing and assembly.</title>
        <authorList>
            <person name="Kang M."/>
        </authorList>
    </citation>
    <scope>NUCLEOTIDE SEQUENCE [LARGE SCALE GENOMIC DNA]</scope>
    <source>
        <strain evidence="10">sand1-3</strain>
    </source>
</reference>
<keyword evidence="2" id="KW-0813">Transport</keyword>
<feature type="transmembrane region" description="Helical" evidence="7">
    <location>
        <begin position="232"/>
        <end position="251"/>
    </location>
</feature>
<feature type="transmembrane region" description="Helical" evidence="7">
    <location>
        <begin position="102"/>
        <end position="130"/>
    </location>
</feature>
<feature type="transmembrane region" description="Helical" evidence="7">
    <location>
        <begin position="299"/>
        <end position="319"/>
    </location>
</feature>